<dbReference type="EMBL" id="DOGS01000045">
    <property type="protein sequence ID" value="HBQ47664.1"/>
    <property type="molecule type" value="Genomic_DNA"/>
</dbReference>
<protein>
    <submittedName>
        <fullName evidence="1">(2Fe-2S)-binding protein</fullName>
    </submittedName>
</protein>
<proteinExistence type="predicted"/>
<reference evidence="1 2" key="1">
    <citation type="journal article" date="2018" name="Nat. Biotechnol.">
        <title>A standardized bacterial taxonomy based on genome phylogeny substantially revises the tree of life.</title>
        <authorList>
            <person name="Parks D.H."/>
            <person name="Chuvochina M."/>
            <person name="Waite D.W."/>
            <person name="Rinke C."/>
            <person name="Skarshewski A."/>
            <person name="Chaumeil P.A."/>
            <person name="Hugenholtz P."/>
        </authorList>
    </citation>
    <scope>NUCLEOTIDE SEQUENCE [LARGE SCALE GENOMIC DNA]</scope>
    <source>
        <strain evidence="1">UBA10378</strain>
    </source>
</reference>
<comment type="caution">
    <text evidence="1">The sequence shown here is derived from an EMBL/GenBank/DDBJ whole genome shotgun (WGS) entry which is preliminary data.</text>
</comment>
<accession>A0A356W232</accession>
<dbReference type="Proteomes" id="UP000263957">
    <property type="component" value="Unassembled WGS sequence"/>
</dbReference>
<name>A0A356W232_9PROT</name>
<gene>
    <name evidence="1" type="ORF">DD728_02060</name>
</gene>
<evidence type="ECO:0000313" key="2">
    <source>
        <dbReference type="Proteomes" id="UP000263957"/>
    </source>
</evidence>
<organism evidence="1 2">
    <name type="scientific">Hyphomonas atlantica</name>
    <dbReference type="NCBI Taxonomy" id="1280948"/>
    <lineage>
        <taxon>Bacteria</taxon>
        <taxon>Pseudomonadati</taxon>
        <taxon>Pseudomonadota</taxon>
        <taxon>Alphaproteobacteria</taxon>
        <taxon>Hyphomonadales</taxon>
        <taxon>Hyphomonadaceae</taxon>
        <taxon>Hyphomonas</taxon>
    </lineage>
</organism>
<sequence length="30" mass="3150">QCGKCSCSIGEIISEEMDRRPAAPALIAAE</sequence>
<dbReference type="AlphaFoldDB" id="A0A356W232"/>
<evidence type="ECO:0000313" key="1">
    <source>
        <dbReference type="EMBL" id="HBQ47664.1"/>
    </source>
</evidence>
<feature type="non-terminal residue" evidence="1">
    <location>
        <position position="1"/>
    </location>
</feature>